<feature type="domain" description="E2 binding" evidence="12">
    <location>
        <begin position="361"/>
        <end position="449"/>
    </location>
</feature>
<evidence type="ECO:0000256" key="9">
    <source>
        <dbReference type="ARBA" id="ARBA00024626"/>
    </source>
</evidence>
<dbReference type="Ensembl" id="ENSSANT00000003967.1">
    <property type="protein sequence ID" value="ENSSANP00000003680.1"/>
    <property type="gene ID" value="ENSSANG00000002008.1"/>
</dbReference>
<dbReference type="GO" id="GO:0005524">
    <property type="term" value="F:ATP binding"/>
    <property type="evidence" value="ECO:0007669"/>
    <property type="project" value="UniProtKB-UniRule"/>
</dbReference>
<dbReference type="Proteomes" id="UP000472260">
    <property type="component" value="Unassembled WGS sequence"/>
</dbReference>
<keyword evidence="11" id="KW-0472">Membrane</keyword>
<evidence type="ECO:0000313" key="13">
    <source>
        <dbReference type="Ensembl" id="ENSSANP00000003680.1"/>
    </source>
</evidence>
<evidence type="ECO:0000256" key="6">
    <source>
        <dbReference type="ARBA" id="ARBA00022786"/>
    </source>
</evidence>
<keyword evidence="6 10" id="KW-0833">Ubl conjugation pathway</keyword>
<keyword evidence="7 10" id="KW-0067">ATP-binding</keyword>
<dbReference type="EC" id="6.2.1.64" evidence="8 10"/>
<dbReference type="FunFam" id="3.10.290.20:FF:000001">
    <property type="entry name" value="NEDD8-activating enzyme E1 catalytic subunit, variant"/>
    <property type="match status" value="1"/>
</dbReference>
<evidence type="ECO:0000256" key="7">
    <source>
        <dbReference type="ARBA" id="ARBA00022840"/>
    </source>
</evidence>
<keyword evidence="14" id="KW-1185">Reference proteome</keyword>
<evidence type="ECO:0000256" key="1">
    <source>
        <dbReference type="ARBA" id="ARBA00005032"/>
    </source>
</evidence>
<dbReference type="FunFam" id="3.50.50.80:FF:000002">
    <property type="entry name" value="SUMO-activating enzyme subunit 2"/>
    <property type="match status" value="1"/>
</dbReference>
<protein>
    <recommendedName>
        <fullName evidence="3 10">NEDD8-activating enzyme E1 catalytic subunit</fullName>
        <ecNumber evidence="8 10">6.2.1.64</ecNumber>
    </recommendedName>
</protein>
<evidence type="ECO:0000256" key="4">
    <source>
        <dbReference type="ARBA" id="ARBA00022598"/>
    </source>
</evidence>
<dbReference type="Pfam" id="PF00899">
    <property type="entry name" value="ThiF"/>
    <property type="match status" value="1"/>
</dbReference>
<dbReference type="SUPFAM" id="SSF69572">
    <property type="entry name" value="Activating enzymes of the ubiquitin-like proteins"/>
    <property type="match status" value="1"/>
</dbReference>
<dbReference type="InterPro" id="IPR000594">
    <property type="entry name" value="ThiF_NAD_FAD-bd"/>
</dbReference>
<dbReference type="GO" id="GO:0019781">
    <property type="term" value="F:NEDD8 activating enzyme activity"/>
    <property type="evidence" value="ECO:0007669"/>
    <property type="project" value="UniProtKB-UniRule"/>
</dbReference>
<evidence type="ECO:0000256" key="10">
    <source>
        <dbReference type="RuleBase" id="RU368009"/>
    </source>
</evidence>
<dbReference type="UniPathway" id="UPA00885"/>
<dbReference type="InterPro" id="IPR023318">
    <property type="entry name" value="Ub_act_enz_dom_a_sf"/>
</dbReference>
<keyword evidence="4 10" id="KW-0436">Ligase</keyword>
<comment type="pathway">
    <text evidence="1 10">Protein modification; protein neddylation.</text>
</comment>
<keyword evidence="5 10" id="KW-0547">Nucleotide-binding</keyword>
<evidence type="ECO:0000256" key="8">
    <source>
        <dbReference type="ARBA" id="ARBA00023624"/>
    </source>
</evidence>
<dbReference type="PANTHER" id="PTHR10953">
    <property type="entry name" value="UBIQUITIN-ACTIVATING ENZYME E1"/>
    <property type="match status" value="1"/>
</dbReference>
<sequence>MAVEGCCIGDWKGRWSHVQKFLERTEIYVYLFIYFSIFFSSCFVIFGQFVLHFKIHYSFCWKILVIGAGGLGCELLKNLALSGFRHIHVVDMYIIDVSNLNSFSLDVGRPKADVAAEFINQRVPGCNVVPHFQKIQDFDASFYRQFHIIVCGLDSIIARRCINGMLLSLLSYEDGVLDPSSIIPLIYGGTEGFKGNARVSLPGMTACIDCTLELYPPQITFPMCIIASMPRLPEHCIEYVRVLQWFKDKPFGDAVGLDGDNPEHVQWVFQEPLKRAAEFNITGDTYRLTQGVVKRIIPAVASTNAVIAAACATEVFKIATSAYIPLNNYLVFNDVAGLYTYTFEAERKDNCSACSQVPQKLQFPPSAKLQEVLEYLTENASLQMKSPAITATLEGINKTLYLQTVASIEERTRPNLCKTLKELGLADRQELAVADVTTPQTVFFKLNFTSETCSIKHVQN</sequence>
<evidence type="ECO:0000256" key="5">
    <source>
        <dbReference type="ARBA" id="ARBA00022741"/>
    </source>
</evidence>
<comment type="function">
    <text evidence="10">Catalytic subunit of the dimeric E1 enzyme, which activates NEDD8.</text>
</comment>
<dbReference type="PANTHER" id="PTHR10953:SF6">
    <property type="entry name" value="NEDD8-ACTIVATING ENZYME E1 CATALYTIC SUBUNIT"/>
    <property type="match status" value="1"/>
</dbReference>
<evidence type="ECO:0000256" key="2">
    <source>
        <dbReference type="ARBA" id="ARBA00006310"/>
    </source>
</evidence>
<dbReference type="InterPro" id="IPR014929">
    <property type="entry name" value="E2-binding"/>
</dbReference>
<dbReference type="FunFam" id="1.10.10.520:FF:000001">
    <property type="entry name" value="NEDD8-activating enzyme E1 catalytic subunit"/>
    <property type="match status" value="1"/>
</dbReference>
<evidence type="ECO:0000313" key="14">
    <source>
        <dbReference type="Proteomes" id="UP000472260"/>
    </source>
</evidence>
<dbReference type="InterPro" id="IPR030468">
    <property type="entry name" value="Uba3_N"/>
</dbReference>
<comment type="catalytic activity">
    <reaction evidence="9 10">
        <text>ATP + [NEDD8 protein] + [E1 NEDD8-activating enzyme]-L-cysteine = AMP + diphosphate + [E1 NEDD8-activating enzyme]-S-[NEDD8 protein]-yl-L-cysteine.</text>
        <dbReference type="EC" id="6.2.1.64"/>
    </reaction>
</comment>
<dbReference type="AlphaFoldDB" id="A0A671KEA6"/>
<dbReference type="GO" id="GO:0032991">
    <property type="term" value="C:protein-containing complex"/>
    <property type="evidence" value="ECO:0007669"/>
    <property type="project" value="UniProtKB-ARBA"/>
</dbReference>
<evidence type="ECO:0000256" key="3">
    <source>
        <dbReference type="ARBA" id="ARBA00015203"/>
    </source>
</evidence>
<organism evidence="13 14">
    <name type="scientific">Sinocyclocheilus anshuiensis</name>
    <dbReference type="NCBI Taxonomy" id="1608454"/>
    <lineage>
        <taxon>Eukaryota</taxon>
        <taxon>Metazoa</taxon>
        <taxon>Chordata</taxon>
        <taxon>Craniata</taxon>
        <taxon>Vertebrata</taxon>
        <taxon>Euteleostomi</taxon>
        <taxon>Actinopterygii</taxon>
        <taxon>Neopterygii</taxon>
        <taxon>Teleostei</taxon>
        <taxon>Ostariophysi</taxon>
        <taxon>Cypriniformes</taxon>
        <taxon>Cyprinidae</taxon>
        <taxon>Cyprininae</taxon>
        <taxon>Sinocyclocheilus</taxon>
    </lineage>
</organism>
<name>A0A671KEA6_9TELE</name>
<keyword evidence="11" id="KW-1133">Transmembrane helix</keyword>
<dbReference type="GO" id="GO:0005634">
    <property type="term" value="C:nucleus"/>
    <property type="evidence" value="ECO:0007669"/>
    <property type="project" value="TreeGrafter"/>
</dbReference>
<dbReference type="GO" id="GO:0045116">
    <property type="term" value="P:protein neddylation"/>
    <property type="evidence" value="ECO:0007669"/>
    <property type="project" value="UniProtKB-UniRule"/>
</dbReference>
<dbReference type="CDD" id="cd01488">
    <property type="entry name" value="Uba3_RUB"/>
    <property type="match status" value="1"/>
</dbReference>
<dbReference type="GO" id="GO:0005737">
    <property type="term" value="C:cytoplasm"/>
    <property type="evidence" value="ECO:0007669"/>
    <property type="project" value="TreeGrafter"/>
</dbReference>
<dbReference type="InterPro" id="IPR045886">
    <property type="entry name" value="ThiF/MoeB/HesA"/>
</dbReference>
<dbReference type="Gene3D" id="3.10.290.20">
    <property type="entry name" value="Ubiquitin-like 2 activating enzyme e1b. Chain: B, domain 3"/>
    <property type="match status" value="1"/>
</dbReference>
<dbReference type="SMART" id="SM01181">
    <property type="entry name" value="E2_bind"/>
    <property type="match status" value="1"/>
</dbReference>
<accession>A0A671KEA6</accession>
<reference evidence="13" key="2">
    <citation type="submission" date="2025-09" db="UniProtKB">
        <authorList>
            <consortium name="Ensembl"/>
        </authorList>
    </citation>
    <scope>IDENTIFICATION</scope>
</reference>
<evidence type="ECO:0000256" key="11">
    <source>
        <dbReference type="SAM" id="Phobius"/>
    </source>
</evidence>
<proteinExistence type="inferred from homology"/>
<comment type="similarity">
    <text evidence="2 10">Belongs to the ubiquitin-activating E1 family. UBA3 subfamily.</text>
</comment>
<dbReference type="InterPro" id="IPR035985">
    <property type="entry name" value="Ubiquitin-activating_enz"/>
</dbReference>
<dbReference type="Pfam" id="PF08825">
    <property type="entry name" value="E2_bind"/>
    <property type="match status" value="1"/>
</dbReference>
<dbReference type="Gene3D" id="3.40.50.720">
    <property type="entry name" value="NAD(P)-binding Rossmann-like Domain"/>
    <property type="match status" value="1"/>
</dbReference>
<dbReference type="Gene3D" id="1.10.10.520">
    <property type="entry name" value="Ubiquitin activating enzymes (Uba3). Chain: B, domain 2"/>
    <property type="match status" value="1"/>
</dbReference>
<reference evidence="13" key="1">
    <citation type="submission" date="2025-08" db="UniProtKB">
        <authorList>
            <consortium name="Ensembl"/>
        </authorList>
    </citation>
    <scope>IDENTIFICATION</scope>
</reference>
<keyword evidence="11" id="KW-0812">Transmembrane</keyword>
<evidence type="ECO:0000259" key="12">
    <source>
        <dbReference type="SMART" id="SM01181"/>
    </source>
</evidence>
<feature type="transmembrane region" description="Helical" evidence="11">
    <location>
        <begin position="27"/>
        <end position="49"/>
    </location>
</feature>